<evidence type="ECO:0000256" key="9">
    <source>
        <dbReference type="ARBA" id="ARBA00023004"/>
    </source>
</evidence>
<dbReference type="Gene3D" id="3.40.470.10">
    <property type="entry name" value="Uracil-DNA glycosylase-like domain"/>
    <property type="match status" value="1"/>
</dbReference>
<evidence type="ECO:0000256" key="3">
    <source>
        <dbReference type="ARBA" id="ARBA00012030"/>
    </source>
</evidence>
<organism evidence="13">
    <name type="scientific">marine sediment metagenome</name>
    <dbReference type="NCBI Taxonomy" id="412755"/>
    <lineage>
        <taxon>unclassified sequences</taxon>
        <taxon>metagenomes</taxon>
        <taxon>ecological metagenomes</taxon>
    </lineage>
</organism>
<keyword evidence="11" id="KW-0234">DNA repair</keyword>
<dbReference type="EMBL" id="BARS01001324">
    <property type="protein sequence ID" value="GAF70259.1"/>
    <property type="molecule type" value="Genomic_DNA"/>
</dbReference>
<dbReference type="EC" id="3.2.2.27" evidence="3"/>
<sequence>MSKLEVLHQQIVLCEQCDLCRQGRSQVVPGEGPEDALIAFFGEGPGQHEDEQGRPFVGRAGQFLRSTLQSNRIPWKDVYISNTVRCRPPDNRDPLPEEAEACWQWTLQTLKVIEPRIIVTLGKPALMTMARKLGFSKKVGQATITKLAGKPIFVEERNFYCFPMLHPAYALRRMDARESFSAHMKYLKVAIPGWLERPS</sequence>
<keyword evidence="9" id="KW-0408">Iron</keyword>
<evidence type="ECO:0000256" key="6">
    <source>
        <dbReference type="ARBA" id="ARBA00022723"/>
    </source>
</evidence>
<evidence type="ECO:0000256" key="10">
    <source>
        <dbReference type="ARBA" id="ARBA00023014"/>
    </source>
</evidence>
<dbReference type="GO" id="GO:0046872">
    <property type="term" value="F:metal ion binding"/>
    <property type="evidence" value="ECO:0007669"/>
    <property type="project" value="UniProtKB-KW"/>
</dbReference>
<evidence type="ECO:0000256" key="11">
    <source>
        <dbReference type="ARBA" id="ARBA00023204"/>
    </source>
</evidence>
<keyword evidence="8" id="KW-0378">Hydrolase</keyword>
<accession>X0RN59</accession>
<keyword evidence="10" id="KW-0411">Iron-sulfur</keyword>
<evidence type="ECO:0000313" key="13">
    <source>
        <dbReference type="EMBL" id="GAF70259.1"/>
    </source>
</evidence>
<dbReference type="SMART" id="SM00987">
    <property type="entry name" value="UreE_C"/>
    <property type="match status" value="1"/>
</dbReference>
<dbReference type="InterPro" id="IPR005122">
    <property type="entry name" value="Uracil-DNA_glycosylase-like"/>
</dbReference>
<dbReference type="NCBIfam" id="TIGR00758">
    <property type="entry name" value="UDG_fam4"/>
    <property type="match status" value="1"/>
</dbReference>
<dbReference type="InterPro" id="IPR005273">
    <property type="entry name" value="Ura-DNA_glyco_family4"/>
</dbReference>
<feature type="domain" description="Uracil-DNA glycosylase-like" evidence="12">
    <location>
        <begin position="29"/>
        <end position="187"/>
    </location>
</feature>
<keyword evidence="7" id="KW-0227">DNA damage</keyword>
<reference evidence="13" key="1">
    <citation type="journal article" date="2014" name="Front. Microbiol.">
        <title>High frequency of phylogenetically diverse reductive dehalogenase-homologous genes in deep subseafloor sedimentary metagenomes.</title>
        <authorList>
            <person name="Kawai M."/>
            <person name="Futagami T."/>
            <person name="Toyoda A."/>
            <person name="Takaki Y."/>
            <person name="Nishi S."/>
            <person name="Hori S."/>
            <person name="Arai W."/>
            <person name="Tsubouchi T."/>
            <person name="Morono Y."/>
            <person name="Uchiyama I."/>
            <person name="Ito T."/>
            <person name="Fujiyama A."/>
            <person name="Inagaki F."/>
            <person name="Takami H."/>
        </authorList>
    </citation>
    <scope>NUCLEOTIDE SEQUENCE</scope>
    <source>
        <strain evidence="13">Expedition CK06-06</strain>
    </source>
</reference>
<dbReference type="GO" id="GO:0004844">
    <property type="term" value="F:uracil DNA N-glycosylase activity"/>
    <property type="evidence" value="ECO:0007669"/>
    <property type="project" value="UniProtKB-EC"/>
</dbReference>
<dbReference type="InterPro" id="IPR036895">
    <property type="entry name" value="Uracil-DNA_glycosylase-like_sf"/>
</dbReference>
<dbReference type="CDD" id="cd10030">
    <property type="entry name" value="UDG-F4_TTUDGA_SPO1dp_like"/>
    <property type="match status" value="1"/>
</dbReference>
<dbReference type="AlphaFoldDB" id="X0RN59"/>
<comment type="similarity">
    <text evidence="2">Belongs to the uracil-DNA glycosylase (UDG) superfamily. Type 4 (UDGa) family.</text>
</comment>
<dbReference type="PANTHER" id="PTHR33693">
    <property type="entry name" value="TYPE-5 URACIL-DNA GLYCOSYLASE"/>
    <property type="match status" value="1"/>
</dbReference>
<evidence type="ECO:0000256" key="1">
    <source>
        <dbReference type="ARBA" id="ARBA00001400"/>
    </source>
</evidence>
<dbReference type="GO" id="GO:0006281">
    <property type="term" value="P:DNA repair"/>
    <property type="evidence" value="ECO:0007669"/>
    <property type="project" value="UniProtKB-KW"/>
</dbReference>
<protein>
    <recommendedName>
        <fullName evidence="4">Type-4 uracil-DNA glycosylase</fullName>
        <ecNumber evidence="3">3.2.2.27</ecNumber>
    </recommendedName>
</protein>
<keyword evidence="6" id="KW-0479">Metal-binding</keyword>
<evidence type="ECO:0000256" key="2">
    <source>
        <dbReference type="ARBA" id="ARBA00006521"/>
    </source>
</evidence>
<comment type="catalytic activity">
    <reaction evidence="1">
        <text>Hydrolyzes single-stranded DNA or mismatched double-stranded DNA and polynucleotides, releasing free uracil.</text>
        <dbReference type="EC" id="3.2.2.27"/>
    </reaction>
</comment>
<name>X0RN59_9ZZZZ</name>
<evidence type="ECO:0000256" key="7">
    <source>
        <dbReference type="ARBA" id="ARBA00022763"/>
    </source>
</evidence>
<dbReference type="GO" id="GO:0051539">
    <property type="term" value="F:4 iron, 4 sulfur cluster binding"/>
    <property type="evidence" value="ECO:0007669"/>
    <property type="project" value="UniProtKB-KW"/>
</dbReference>
<gene>
    <name evidence="13" type="ORF">S01H1_02669</name>
</gene>
<evidence type="ECO:0000256" key="4">
    <source>
        <dbReference type="ARBA" id="ARBA00019403"/>
    </source>
</evidence>
<dbReference type="InterPro" id="IPR051536">
    <property type="entry name" value="UDG_Type-4/5"/>
</dbReference>
<proteinExistence type="inferred from homology"/>
<keyword evidence="5" id="KW-0004">4Fe-4S</keyword>
<dbReference type="SMART" id="SM00986">
    <property type="entry name" value="UDG"/>
    <property type="match status" value="1"/>
</dbReference>
<dbReference type="SUPFAM" id="SSF52141">
    <property type="entry name" value="Uracil-DNA glycosylase-like"/>
    <property type="match status" value="1"/>
</dbReference>
<evidence type="ECO:0000256" key="8">
    <source>
        <dbReference type="ARBA" id="ARBA00022801"/>
    </source>
</evidence>
<dbReference type="Pfam" id="PF03167">
    <property type="entry name" value="UDG"/>
    <property type="match status" value="1"/>
</dbReference>
<evidence type="ECO:0000256" key="5">
    <source>
        <dbReference type="ARBA" id="ARBA00022485"/>
    </source>
</evidence>
<comment type="caution">
    <text evidence="13">The sequence shown here is derived from an EMBL/GenBank/DDBJ whole genome shotgun (WGS) entry which is preliminary data.</text>
</comment>
<dbReference type="PANTHER" id="PTHR33693:SF1">
    <property type="entry name" value="TYPE-4 URACIL-DNA GLYCOSYLASE"/>
    <property type="match status" value="1"/>
</dbReference>
<evidence type="ECO:0000259" key="12">
    <source>
        <dbReference type="SMART" id="SM00986"/>
    </source>
</evidence>